<dbReference type="Pfam" id="PF01470">
    <property type="entry name" value="Peptidase_C15"/>
    <property type="match status" value="1"/>
</dbReference>
<evidence type="ECO:0000256" key="3">
    <source>
        <dbReference type="ARBA" id="ARBA00022801"/>
    </source>
</evidence>
<reference evidence="5" key="3">
    <citation type="submission" date="2000-06" db="EMBL/GenBank/DDBJ databases">
        <authorList>
            <person name="Cheuk R."/>
            <person name="Shinn P."/>
            <person name="Brooks S."/>
            <person name="Buehler E."/>
            <person name="Chao Q."/>
            <person name="Johnson-Hopson C."/>
            <person name="Khan S."/>
            <person name="Kim C."/>
            <person name="Altafi H."/>
            <person name="Bei B."/>
            <person name="Chin C."/>
            <person name="Chiou J."/>
            <person name="Choi E."/>
            <person name="Conn L."/>
            <person name="Conway A."/>
            <person name="Gonzalez A."/>
            <person name="Hansen N."/>
            <person name="Howing B."/>
            <person name="Koo T."/>
            <person name="Lam B."/>
            <person name="Lee J."/>
            <person name="Lenz C."/>
            <person name="Li J."/>
            <person name="Liu A."/>
            <person name="Liu J."/>
            <person name="Liu S."/>
            <person name="Mukharsky N."/>
            <person name="Nguyen M."/>
            <person name="Palm C."/>
            <person name="Pham P."/>
            <person name="Sakano H."/>
            <person name="Schwartz J."/>
            <person name="Southwick A."/>
            <person name="Thaveri A."/>
            <person name="Toriumi M."/>
            <person name="Vaysberg M."/>
            <person name="Yu G."/>
            <person name="Davis R."/>
            <person name="Federspiel N."/>
            <person name="Theologis A."/>
            <person name="Ecker J."/>
        </authorList>
    </citation>
    <scope>NUCLEOTIDE SEQUENCE</scope>
</reference>
<dbReference type="PANTHER" id="PTHR23402">
    <property type="entry name" value="PROTEASE FAMILY C15 PYROGLUTAMYL-PEPTIDASE I-RELATED"/>
    <property type="match status" value="1"/>
</dbReference>
<keyword evidence="2" id="KW-0645">Protease</keyword>
<dbReference type="InterPro" id="IPR016125">
    <property type="entry name" value="Peptidase_C15-like"/>
</dbReference>
<dbReference type="CDD" id="cd00303">
    <property type="entry name" value="retropepsin_like"/>
    <property type="match status" value="1"/>
</dbReference>
<dbReference type="GO" id="GO:0006508">
    <property type="term" value="P:proteolysis"/>
    <property type="evidence" value="ECO:0007669"/>
    <property type="project" value="UniProtKB-KW"/>
</dbReference>
<dbReference type="Gene3D" id="2.40.70.10">
    <property type="entry name" value="Acid Proteases"/>
    <property type="match status" value="1"/>
</dbReference>
<dbReference type="InterPro" id="IPR021109">
    <property type="entry name" value="Peptidase_aspartic_dom_sf"/>
</dbReference>
<dbReference type="MEROPS" id="C15.A01"/>
<reference evidence="5" key="2">
    <citation type="submission" date="2000-05" db="EMBL/GenBank/DDBJ databases">
        <title>Genomic sequence for Arabidopsis thaliana BAC F28C11 from chromosome I.</title>
        <authorList>
            <person name="Shinn P."/>
            <person name="Brooks S."/>
            <person name="Buehler E."/>
            <person name="Chao Q."/>
            <person name="Johnson-Hopson C."/>
            <person name="Khan S."/>
            <person name="Kim C."/>
            <person name="Altafi H."/>
            <person name="Bei Q."/>
            <person name="Chin C."/>
            <person name="Chiou J."/>
            <person name="Choi E."/>
            <person name="Conn L."/>
            <person name="Conway A."/>
            <person name="Gonzales A."/>
            <person name="Hansen N."/>
            <person name="Howing B."/>
            <person name="Koo T."/>
            <person name="Lam B."/>
            <person name="Lee J."/>
            <person name="Lenz C."/>
            <person name="Li J."/>
            <person name="Liu A."/>
            <person name="Liu K."/>
            <person name="Liu S."/>
            <person name="Mukharsky N."/>
            <person name="Nguyen M."/>
            <person name="Palm C."/>
            <person name="Pham P."/>
            <person name="Sakano H."/>
            <person name="Schwartz J."/>
            <person name="Southwick A."/>
            <person name="Thaveri A."/>
            <person name="Toriumi M."/>
            <person name="Vaysberg M."/>
            <person name="Yu G."/>
            <person name="Federspiel N.A."/>
            <person name="Theologis A."/>
            <person name="Ecker J.R."/>
        </authorList>
    </citation>
    <scope>NUCLEOTIDE SEQUENCE</scope>
</reference>
<evidence type="ECO:0000256" key="1">
    <source>
        <dbReference type="ARBA" id="ARBA00006641"/>
    </source>
</evidence>
<dbReference type="InterPro" id="IPR036440">
    <property type="entry name" value="Peptidase_C15-like_sf"/>
</dbReference>
<accession>Q9LQD2</accession>
<evidence type="ECO:0000313" key="5">
    <source>
        <dbReference type="EMBL" id="AAF79583.1"/>
    </source>
</evidence>
<organism evidence="5">
    <name type="scientific">Arabidopsis thaliana</name>
    <name type="common">Mouse-ear cress</name>
    <dbReference type="NCBI Taxonomy" id="3702"/>
    <lineage>
        <taxon>Eukaryota</taxon>
        <taxon>Viridiplantae</taxon>
        <taxon>Streptophyta</taxon>
        <taxon>Embryophyta</taxon>
        <taxon>Tracheophyta</taxon>
        <taxon>Spermatophyta</taxon>
        <taxon>Magnoliopsida</taxon>
        <taxon>eudicotyledons</taxon>
        <taxon>Gunneridae</taxon>
        <taxon>Pentapetalae</taxon>
        <taxon>rosids</taxon>
        <taxon>malvids</taxon>
        <taxon>Brassicales</taxon>
        <taxon>Brassicaceae</taxon>
        <taxon>Camelineae</taxon>
        <taxon>Arabidopsis</taxon>
    </lineage>
</organism>
<proteinExistence type="inferred from homology"/>
<dbReference type="FunFam" id="3.40.630.20:FF:000003">
    <property type="entry name" value="Pyrrolidone-carboxylate peptidase isoform A"/>
    <property type="match status" value="1"/>
</dbReference>
<keyword evidence="3" id="KW-0378">Hydrolase</keyword>
<dbReference type="SUPFAM" id="SSF53182">
    <property type="entry name" value="Pyrrolidone carboxyl peptidase (pyroglutamate aminopeptidase)"/>
    <property type="match status" value="2"/>
</dbReference>
<dbReference type="EMBL" id="AC007945">
    <property type="protein sequence ID" value="AAF79583.1"/>
    <property type="molecule type" value="Genomic_DNA"/>
</dbReference>
<keyword evidence="4" id="KW-0788">Thiol protease</keyword>
<comment type="similarity">
    <text evidence="1">Belongs to the peptidase C15 family.</text>
</comment>
<dbReference type="ExpressionAtlas" id="Q9LQD2">
    <property type="expression patterns" value="baseline and differential"/>
</dbReference>
<name>Q9LQD2_ARATH</name>
<protein>
    <submittedName>
        <fullName evidence="5">F28C11.8</fullName>
    </submittedName>
</protein>
<reference key="1">
    <citation type="journal article" date="2000" name="Nature">
        <title>Sequence and analysis of chromosome 1 of the plant Arabidopsis thaliana.</title>
        <authorList>
            <person name="Theologis A."/>
            <person name="Ecker J.R."/>
            <person name="Palm C.J."/>
            <person name="Federspiel N.A."/>
            <person name="Kaul S."/>
            <person name="White O."/>
            <person name="Alonso J."/>
            <person name="Altafi H."/>
            <person name="Araujo R."/>
            <person name="Bowman C.L."/>
            <person name="Brooks S.Y."/>
            <person name="Buehler E."/>
            <person name="Chan A."/>
            <person name="Chao Q."/>
            <person name="Chen H."/>
            <person name="Cheuk R.F."/>
            <person name="Chin C.W."/>
            <person name="Chung M.K."/>
            <person name="Conn L."/>
            <person name="Conway A.B."/>
            <person name="Conway A.R."/>
            <person name="Creasy T.H."/>
            <person name="Dewar K."/>
            <person name="Dunn P."/>
            <person name="Etgu P."/>
            <person name="Feldblyum T.V."/>
            <person name="Feng J."/>
            <person name="Fong B."/>
            <person name="Fujii C.Y."/>
            <person name="Gill J.E."/>
            <person name="Goldsmith A.D."/>
            <person name="Haas B."/>
            <person name="Hansen N.F."/>
            <person name="Hughes B."/>
            <person name="Huizar L."/>
            <person name="Hunter J.L."/>
            <person name="Jenkins J."/>
            <person name="Johnson-Hopson C."/>
            <person name="Khan S."/>
            <person name="Khaykin E."/>
            <person name="Kim C.J."/>
            <person name="Koo H.L."/>
            <person name="Kremenetskaia I."/>
            <person name="Kurtz D.B."/>
            <person name="Kwan A."/>
            <person name="Lam B."/>
            <person name="Langin-Hooper S."/>
            <person name="Lee A."/>
            <person name="Lee J.M."/>
            <person name="Lenz C.A."/>
            <person name="Li J.H."/>
            <person name="Li Y."/>
            <person name="Lin X."/>
            <person name="Liu S.X."/>
            <person name="Liu Z.A."/>
            <person name="Luros J.S."/>
            <person name="Maiti R."/>
            <person name="Marziali A."/>
            <person name="Militscher J."/>
            <person name="Miranda M."/>
            <person name="Nguyen M."/>
            <person name="Nierman W.C."/>
            <person name="Osborne B.I."/>
            <person name="Pai G."/>
            <person name="Peterson J."/>
            <person name="Pham P.K."/>
            <person name="Rizzo M."/>
            <person name="Rooney T."/>
            <person name="Rowley D."/>
            <person name="Sakano H."/>
            <person name="Salzberg S.L."/>
            <person name="Schwartz J.R."/>
            <person name="Shinn P."/>
            <person name="Southwick A.M."/>
            <person name="Sun H."/>
            <person name="Tallon L.J."/>
            <person name="Tambunga G."/>
            <person name="Toriumi M.J."/>
            <person name="Town C.D."/>
            <person name="Utterback T."/>
            <person name="Van Aken S."/>
            <person name="Vaysberg M."/>
            <person name="Vysotskaia V.S."/>
            <person name="Walker M."/>
            <person name="Wu D."/>
            <person name="Yu G."/>
            <person name="Fraser C.M."/>
            <person name="Venter J.C."/>
            <person name="Davis R.W."/>
        </authorList>
    </citation>
    <scope>NUCLEOTIDE SEQUENCE [LARGE SCALE GENOMIC DNA]</scope>
    <source>
        <strain>cv. Columbia</strain>
    </source>
</reference>
<dbReference type="Pfam" id="PF13650">
    <property type="entry name" value="Asp_protease_2"/>
    <property type="match status" value="1"/>
</dbReference>
<dbReference type="Gene3D" id="3.40.630.20">
    <property type="entry name" value="Peptidase C15, pyroglutamyl peptidase I-like"/>
    <property type="match status" value="2"/>
</dbReference>
<evidence type="ECO:0000256" key="2">
    <source>
        <dbReference type="ARBA" id="ARBA00022670"/>
    </source>
</evidence>
<dbReference type="AlphaFoldDB" id="Q9LQD2"/>
<sequence length="368" mass="40282">MGSEGPKAITIHVTGFKKFLGVSENPTEKIANGLKSYVEKRGLPSGLCLGSCSVLDTAGEGAKSKLYEVLESSVVSGDKNNNGTVVWSKLLLVIIIQKVKRAFSAIGFSEKEITARTEGRSDALETNQEDTKNTSATLLELPLLDLRSFDMPNIMEFKGTVDGHEVVIIVDSGASKNFVASWLSDKLDRPIEPTPRFRALLADGRIESFQGKYSNLPITIGSETLYVDCFLFTLGGGDIIFGGQCGATKFAIERQAVNEAHFRCPDELGWQPQRLPIVVEDGGISKAKETSCSTESIFQLLKKKGFEVVQSDDAGRFVCNYVYYHSLRFAEQKGHKSLFVHVPLFSKIDEDTQMQFVASLLEAIAATC</sequence>
<evidence type="ECO:0000256" key="4">
    <source>
        <dbReference type="ARBA" id="ARBA00022807"/>
    </source>
</evidence>
<dbReference type="GO" id="GO:0008234">
    <property type="term" value="F:cysteine-type peptidase activity"/>
    <property type="evidence" value="ECO:0007669"/>
    <property type="project" value="UniProtKB-KW"/>
</dbReference>
<dbReference type="PANTHER" id="PTHR23402:SF26">
    <property type="entry name" value="PEPTIDASE C15, PYROGLUTAMYL PEPTIDASE I-LIKE PROTEIN"/>
    <property type="match status" value="1"/>
</dbReference>